<feature type="compositionally biased region" description="Polar residues" evidence="1">
    <location>
        <begin position="1"/>
        <end position="16"/>
    </location>
</feature>
<keyword evidence="2" id="KW-1133">Transmembrane helix</keyword>
<keyword evidence="2" id="KW-0812">Transmembrane</keyword>
<accession>A0ABR2YYX7</accession>
<proteinExistence type="predicted"/>
<dbReference type="Proteomes" id="UP001491310">
    <property type="component" value="Unassembled WGS sequence"/>
</dbReference>
<dbReference type="EMBL" id="JALJOT010000003">
    <property type="protein sequence ID" value="KAK9916844.1"/>
    <property type="molecule type" value="Genomic_DNA"/>
</dbReference>
<feature type="region of interest" description="Disordered" evidence="1">
    <location>
        <begin position="1"/>
        <end position="35"/>
    </location>
</feature>
<evidence type="ECO:0000256" key="2">
    <source>
        <dbReference type="SAM" id="Phobius"/>
    </source>
</evidence>
<protein>
    <submittedName>
        <fullName evidence="3">Uncharacterized protein</fullName>
    </submittedName>
</protein>
<reference evidence="3 4" key="1">
    <citation type="journal article" date="2024" name="Nat. Commun.">
        <title>Phylogenomics reveals the evolutionary origins of lichenization in chlorophyte algae.</title>
        <authorList>
            <person name="Puginier C."/>
            <person name="Libourel C."/>
            <person name="Otte J."/>
            <person name="Skaloud P."/>
            <person name="Haon M."/>
            <person name="Grisel S."/>
            <person name="Petersen M."/>
            <person name="Berrin J.G."/>
            <person name="Delaux P.M."/>
            <person name="Dal Grande F."/>
            <person name="Keller J."/>
        </authorList>
    </citation>
    <scope>NUCLEOTIDE SEQUENCE [LARGE SCALE GENOMIC DNA]</scope>
    <source>
        <strain evidence="3 4">SAG 216-7</strain>
    </source>
</reference>
<feature type="transmembrane region" description="Helical" evidence="2">
    <location>
        <begin position="39"/>
        <end position="56"/>
    </location>
</feature>
<evidence type="ECO:0000313" key="4">
    <source>
        <dbReference type="Proteomes" id="UP001491310"/>
    </source>
</evidence>
<sequence>MWPKRASSTGGSSQREQPIPAVQPSPSPFQTRNSRPRPASVAFILALLAVGVGLVVKKWRGDRKQRADEEYERRRWGQESALEVSYAQSPLEAKEYNLALARTRQAMAVHRAVQYMDFGSPARAIVEVQRALQENSTARCPVLGAQYDRKDMNRLYQLHLENTEMPAKYSVLLQLREMLDIKEADAEKLEQEVLGSSSSFSI</sequence>
<evidence type="ECO:0000313" key="3">
    <source>
        <dbReference type="EMBL" id="KAK9916844.1"/>
    </source>
</evidence>
<gene>
    <name evidence="3" type="ORF">WJX75_007723</name>
</gene>
<keyword evidence="4" id="KW-1185">Reference proteome</keyword>
<name>A0ABR2YYX7_9CHLO</name>
<comment type="caution">
    <text evidence="3">The sequence shown here is derived from an EMBL/GenBank/DDBJ whole genome shotgun (WGS) entry which is preliminary data.</text>
</comment>
<keyword evidence="2" id="KW-0472">Membrane</keyword>
<organism evidence="3 4">
    <name type="scientific">Coccomyxa subellipsoidea</name>
    <dbReference type="NCBI Taxonomy" id="248742"/>
    <lineage>
        <taxon>Eukaryota</taxon>
        <taxon>Viridiplantae</taxon>
        <taxon>Chlorophyta</taxon>
        <taxon>core chlorophytes</taxon>
        <taxon>Trebouxiophyceae</taxon>
        <taxon>Trebouxiophyceae incertae sedis</taxon>
        <taxon>Coccomyxaceae</taxon>
        <taxon>Coccomyxa</taxon>
    </lineage>
</organism>
<evidence type="ECO:0000256" key="1">
    <source>
        <dbReference type="SAM" id="MobiDB-lite"/>
    </source>
</evidence>